<evidence type="ECO:0000313" key="2">
    <source>
        <dbReference type="EMBL" id="KZP03408.1"/>
    </source>
</evidence>
<reference evidence="2" key="1">
    <citation type="journal article" date="2016" name="Mol. Biol. Evol.">
        <title>Comparative Genomics of Early-Diverging Mushroom-Forming Fungi Provides Insights into the Origins of Lignocellulose Decay Capabilities.</title>
        <authorList>
            <person name="Nagy L.G."/>
            <person name="Riley R."/>
            <person name="Tritt A."/>
            <person name="Adam C."/>
            <person name="Daum C."/>
            <person name="Floudas D."/>
            <person name="Sun H."/>
            <person name="Yadav J.S."/>
            <person name="Pangilinan J."/>
            <person name="Larsson K.H."/>
            <person name="Matsuura K."/>
            <person name="Barry K."/>
            <person name="Labutti K."/>
            <person name="Kuo R."/>
            <person name="Ohm R.A."/>
            <person name="Bhattacharya S.S."/>
            <person name="Shirouzu T."/>
            <person name="Yoshinaga Y."/>
            <person name="Martin F.M."/>
            <person name="Grigoriev I.V."/>
            <person name="Hibbett D.S."/>
        </authorList>
    </citation>
    <scope>NUCLEOTIDE SEQUENCE [LARGE SCALE GENOMIC DNA]</scope>
    <source>
        <strain evidence="2">CBS 109695</strain>
    </source>
</reference>
<feature type="region of interest" description="Disordered" evidence="1">
    <location>
        <begin position="1"/>
        <end position="37"/>
    </location>
</feature>
<feature type="non-terminal residue" evidence="2">
    <location>
        <position position="1"/>
    </location>
</feature>
<sequence length="338" mass="36327">MAFPSSPGNTTATLPFQQGQQKSIAQRPTGSPENSMGSVEEINDIDVLLIQAFFSKASEVQDQAAQIEHEQASFSIEILSLECRIRALEEYYLASASTLGKRSRDSCQAITVDTQTEKRGQAIDCSSDQHHTHVATNSAHIPLSIPAAEFNPKDSSEALLPASPRRNYVHFLLESTLESPPKTNGQSMQIPQQDVITPPAHDVSTMIDVVPEPGASESLSSANVDLERVWAIDSTNPSEAGSDPELELQYPSDADLELELELSRMAPNVSSSEPNICLGCKRTFSCQDALTVSSPCTSRCGISLMISPVSRDTGSSQGRQIAETESTEAISACLVATT</sequence>
<dbReference type="EMBL" id="KV418077">
    <property type="protein sequence ID" value="KZP03408.1"/>
    <property type="molecule type" value="Genomic_DNA"/>
</dbReference>
<name>A0A167TYI2_9AGAM</name>
<organism evidence="2">
    <name type="scientific">Athelia psychrophila</name>
    <dbReference type="NCBI Taxonomy" id="1759441"/>
    <lineage>
        <taxon>Eukaryota</taxon>
        <taxon>Fungi</taxon>
        <taxon>Dikarya</taxon>
        <taxon>Basidiomycota</taxon>
        <taxon>Agaricomycotina</taxon>
        <taxon>Agaricomycetes</taxon>
        <taxon>Agaricomycetidae</taxon>
        <taxon>Atheliales</taxon>
        <taxon>Atheliaceae</taxon>
        <taxon>Athelia</taxon>
    </lineage>
</organism>
<evidence type="ECO:0000256" key="1">
    <source>
        <dbReference type="SAM" id="MobiDB-lite"/>
    </source>
</evidence>
<accession>A0A167TYI2</accession>
<protein>
    <submittedName>
        <fullName evidence="2">Uncharacterized protein</fullName>
    </submittedName>
</protein>
<dbReference type="AlphaFoldDB" id="A0A167TYI2"/>
<gene>
    <name evidence="2" type="ORF">FIBSPDRAFT_1055304</name>
</gene>
<proteinExistence type="predicted"/>